<dbReference type="EMBL" id="LT549890">
    <property type="protein sequence ID" value="SAI84072.1"/>
    <property type="molecule type" value="Genomic_DNA"/>
</dbReference>
<protein>
    <submittedName>
        <fullName evidence="1">Uncharacterized protein</fullName>
    </submittedName>
</protein>
<dbReference type="AlphaFoldDB" id="A0A0E3MCX0"/>
<evidence type="ECO:0000313" key="2">
    <source>
        <dbReference type="Proteomes" id="UP000076770"/>
    </source>
</evidence>
<proteinExistence type="predicted"/>
<dbReference type="Proteomes" id="UP000076770">
    <property type="component" value="Chromosome i"/>
</dbReference>
<sequence length="67" mass="7902">MKLIIISFLIPNDKHIIMRIEDKDENGEGYLVIESKEDLEEFWKLVMKKAQEKAKARKPSYEAQPPK</sequence>
<gene>
    <name evidence="1" type="ORF">SSOP1_0517</name>
</gene>
<reference evidence="2" key="1">
    <citation type="submission" date="2016-04" db="EMBL/GenBank/DDBJ databases">
        <authorList>
            <person name="Shah S.A."/>
            <person name="Garrett R.A."/>
        </authorList>
    </citation>
    <scope>NUCLEOTIDE SEQUENCE [LARGE SCALE GENOMIC DNA]</scope>
    <source>
        <strain evidence="2">ATCC 35091 / DSM 1616 / JCM 8930 / NBRC 15331 / P1</strain>
    </source>
</reference>
<accession>A0A0E3MCX0</accession>
<evidence type="ECO:0000313" key="1">
    <source>
        <dbReference type="EMBL" id="SAI84072.1"/>
    </source>
</evidence>
<name>A0A0E3MCX0_SACSO</name>
<organism evidence="1 2">
    <name type="scientific">Saccharolobus solfataricus</name>
    <name type="common">Sulfolobus solfataricus</name>
    <dbReference type="NCBI Taxonomy" id="2287"/>
    <lineage>
        <taxon>Archaea</taxon>
        <taxon>Thermoproteota</taxon>
        <taxon>Thermoprotei</taxon>
        <taxon>Sulfolobales</taxon>
        <taxon>Sulfolobaceae</taxon>
        <taxon>Saccharolobus</taxon>
    </lineage>
</organism>